<dbReference type="InterPro" id="IPR036045">
    <property type="entry name" value="Sec1-like_sf"/>
</dbReference>
<dbReference type="InterPro" id="IPR043154">
    <property type="entry name" value="Sec-1-like_dom1"/>
</dbReference>
<protein>
    <recommendedName>
        <fullName evidence="4">Vacuolar protein sorting-associated protein 45</fullName>
    </recommendedName>
</protein>
<dbReference type="Gene3D" id="3.40.50.2060">
    <property type="match status" value="1"/>
</dbReference>
<evidence type="ECO:0000256" key="1">
    <source>
        <dbReference type="ARBA" id="ARBA00009884"/>
    </source>
</evidence>
<dbReference type="Pfam" id="PF00995">
    <property type="entry name" value="Sec1"/>
    <property type="match status" value="1"/>
</dbReference>
<organism evidence="3">
    <name type="scientific">Chromera velia CCMP2878</name>
    <dbReference type="NCBI Taxonomy" id="1169474"/>
    <lineage>
        <taxon>Eukaryota</taxon>
        <taxon>Sar</taxon>
        <taxon>Alveolata</taxon>
        <taxon>Colpodellida</taxon>
        <taxon>Chromeraceae</taxon>
        <taxon>Chromera</taxon>
    </lineage>
</organism>
<dbReference type="AlphaFoldDB" id="A0A0G4GLA5"/>
<comment type="similarity">
    <text evidence="1">Belongs to the STXBP/unc-18/SEC1 family.</text>
</comment>
<evidence type="ECO:0000313" key="3">
    <source>
        <dbReference type="EMBL" id="CEM30868.1"/>
    </source>
</evidence>
<dbReference type="Gene3D" id="3.40.50.1910">
    <property type="match status" value="1"/>
</dbReference>
<dbReference type="PhylomeDB" id="A0A0G4GLA5"/>
<dbReference type="SUPFAM" id="SSF56815">
    <property type="entry name" value="Sec1/munc18-like (SM) proteins"/>
    <property type="match status" value="1"/>
</dbReference>
<gene>
    <name evidence="3" type="ORF">Cvel_677</name>
</gene>
<dbReference type="Gene3D" id="1.25.40.60">
    <property type="match status" value="1"/>
</dbReference>
<reference evidence="3" key="1">
    <citation type="submission" date="2014-11" db="EMBL/GenBank/DDBJ databases">
        <authorList>
            <person name="Otto D Thomas"/>
            <person name="Naeem Raeece"/>
        </authorList>
    </citation>
    <scope>NUCLEOTIDE SEQUENCE</scope>
</reference>
<dbReference type="PIRSF" id="PIRSF005715">
    <property type="entry name" value="VPS45_Sec1"/>
    <property type="match status" value="1"/>
</dbReference>
<accession>A0A0G4GLA5</accession>
<dbReference type="GO" id="GO:0016192">
    <property type="term" value="P:vesicle-mediated transport"/>
    <property type="evidence" value="ECO:0007669"/>
    <property type="project" value="InterPro"/>
</dbReference>
<dbReference type="InterPro" id="IPR027482">
    <property type="entry name" value="Sec1-like_dom2"/>
</dbReference>
<dbReference type="PANTHER" id="PTHR11679">
    <property type="entry name" value="VESICLE PROTEIN SORTING-ASSOCIATED"/>
    <property type="match status" value="1"/>
</dbReference>
<evidence type="ECO:0008006" key="4">
    <source>
        <dbReference type="Google" id="ProtNLM"/>
    </source>
</evidence>
<evidence type="ECO:0000256" key="2">
    <source>
        <dbReference type="SAM" id="MobiDB-lite"/>
    </source>
</evidence>
<name>A0A0G4GLA5_9ALVE</name>
<sequence>MANLQELSIVSCLQEYVRSMIDKVGGMKVLILDKDTTGIISLLYSQTQILEKEVFLVEKIDVEHKEKMKHVNAIVFVRPTTENFIRLVKELRKPCYGEYHLFFSNVVKHDQLEKLAKADECEVVKQVQEFYADVFAMNHNLFSLNIPSTSGLTQDPSGWSLYVKTSFSRVIEGLLSAVLALRRRPMIRFQRTSHICHEVAMELQRRMSTDSALFDSMGLSAQRAGGAGDLSGGPGGTVLLIFDRREDPVTPLLNQWTYQAMVHELLGIENNRVNMRKAPGISAELEEIVLNPAQDRFFEENLMANYGELGVAIRNYVDQYQERTKTTARIESIEDMQRFVDSYPEFRKMSGNVSKHVAVVHELHRLVQMHHLLEVSSLEQDIACSDKRSEHLRSVLDMIRSSECPSNMERLRLVMLFALRYESDHYVSQLKEELRSAGVDDTRIALIDQLLSFAGRHARQLDLFQSRSLFAATKKAIQRGFKGVPNVLTQHTSLLHSILESLLKGKLRENDFPYVQPGPGGPLGGQPSVRPPQDATGRPAERPSEVIVFIVGGCTCEEARDVTNLSKETGARIVLGGTSLVNSQAFLADVAQLAASRRSGVETSAVRAGGIGAASGLGFGSAGDHEKD</sequence>
<feature type="region of interest" description="Disordered" evidence="2">
    <location>
        <begin position="514"/>
        <end position="541"/>
    </location>
</feature>
<dbReference type="InterPro" id="IPR001619">
    <property type="entry name" value="Sec1-like"/>
</dbReference>
<dbReference type="InterPro" id="IPR043127">
    <property type="entry name" value="Sec-1-like_dom3a"/>
</dbReference>
<dbReference type="Gene3D" id="3.90.830.10">
    <property type="entry name" value="Syntaxin Binding Protein 1, Chain A, domain 2"/>
    <property type="match status" value="1"/>
</dbReference>
<proteinExistence type="inferred from homology"/>
<dbReference type="EMBL" id="CDMZ01001326">
    <property type="protein sequence ID" value="CEM30868.1"/>
    <property type="molecule type" value="Genomic_DNA"/>
</dbReference>
<dbReference type="VEuPathDB" id="CryptoDB:Cvel_677"/>